<dbReference type="PROSITE" id="PS50928">
    <property type="entry name" value="ABC_TM1"/>
    <property type="match status" value="1"/>
</dbReference>
<sequence length="432" mass="47682">MTMASDPTTLKPQIDTLFLRKRLLAFGLPALILAYFAYIFVAFDMAGLSERANLDNGKTLIRDSYSYKTHVTRDNRNAAVSIAIEGERKGAYPDGEAPAWVALGEETVIDLGNGHIVTFGPKQVTYDIPGYGLVVTEPGRRGVQAQLPEGDVPEWINASKNRLAIYTDAGRLTVTRNRSEVFKYNYGWELFFFTLDSPYHGMGLGELLSRATSGEAGAIANDFWTNKMWRHADVAWAIFETILMAFLGTFGAAMVSLPLAFLAAKNFAPLLAIRFAMRRMFDFFRGVDALIWTIVLSRAFGPGPLTGALAILITDTGSFGKMFSEALENVDGKQIEGIQSTGAKPLQRYRFGVLPQITPVLLSQVLYFLESNTRSATIIGAITGGGIGLLLTQAIITQKDWEEVSYYIVLIILMVMLMDWLSGILRRKLIKG</sequence>
<keyword evidence="6 7" id="KW-0472">Membrane</keyword>
<keyword evidence="3 7" id="KW-0813">Transport</keyword>
<evidence type="ECO:0000256" key="4">
    <source>
        <dbReference type="ARBA" id="ARBA00022692"/>
    </source>
</evidence>
<dbReference type="EMBL" id="KF742555">
    <property type="protein sequence ID" value="AHG53008.1"/>
    <property type="molecule type" value="Genomic_DNA"/>
</dbReference>
<accession>W0NTZ2</accession>
<feature type="transmembrane region" description="Helical" evidence="7">
    <location>
        <begin position="376"/>
        <end position="398"/>
    </location>
</feature>
<dbReference type="NCBIfam" id="TIGR01097">
    <property type="entry name" value="PhnE"/>
    <property type="match status" value="1"/>
</dbReference>
<keyword evidence="4 7" id="KW-0812">Transmembrane</keyword>
<feature type="transmembrane region" description="Helical" evidence="7">
    <location>
        <begin position="289"/>
        <end position="313"/>
    </location>
</feature>
<evidence type="ECO:0000256" key="2">
    <source>
        <dbReference type="ARBA" id="ARBA00004196"/>
    </source>
</evidence>
<comment type="similarity">
    <text evidence="7">Belongs to the binding-protein-dependent transport system permease family.</text>
</comment>
<dbReference type="CDD" id="cd06261">
    <property type="entry name" value="TM_PBP2"/>
    <property type="match status" value="1"/>
</dbReference>
<comment type="subcellular location">
    <subcellularLocation>
        <location evidence="2">Cell envelope</location>
    </subcellularLocation>
    <subcellularLocation>
        <location evidence="7">Cell membrane</location>
        <topology evidence="7">Multi-pass membrane protein</topology>
    </subcellularLocation>
    <subcellularLocation>
        <location evidence="1">Membrane</location>
        <topology evidence="1">Multi-pass membrane protein</topology>
    </subcellularLocation>
</comment>
<evidence type="ECO:0000313" key="9">
    <source>
        <dbReference type="EMBL" id="AHG53008.1"/>
    </source>
</evidence>
<dbReference type="GO" id="GO:0005886">
    <property type="term" value="C:plasma membrane"/>
    <property type="evidence" value="ECO:0007669"/>
    <property type="project" value="UniProtKB-SubCell"/>
</dbReference>
<evidence type="ECO:0000256" key="5">
    <source>
        <dbReference type="ARBA" id="ARBA00022989"/>
    </source>
</evidence>
<dbReference type="Pfam" id="PF00528">
    <property type="entry name" value="BPD_transp_1"/>
    <property type="match status" value="1"/>
</dbReference>
<keyword evidence="5 7" id="KW-1133">Transmembrane helix</keyword>
<protein>
    <submittedName>
        <fullName evidence="9">COG3639 ABC-type phosphate/phosphonate transport system, permease component</fullName>
    </submittedName>
</protein>
<evidence type="ECO:0000256" key="7">
    <source>
        <dbReference type="RuleBase" id="RU363032"/>
    </source>
</evidence>
<dbReference type="InterPro" id="IPR035906">
    <property type="entry name" value="MetI-like_sf"/>
</dbReference>
<proteinExistence type="inferred from homology"/>
<dbReference type="InterPro" id="IPR000515">
    <property type="entry name" value="MetI-like"/>
</dbReference>
<dbReference type="PANTHER" id="PTHR30043">
    <property type="entry name" value="PHOSPHONATES TRANSPORT SYSTEM PERMEASE PROTEIN"/>
    <property type="match status" value="1"/>
</dbReference>
<feature type="transmembrane region" description="Helical" evidence="7">
    <location>
        <begin position="234"/>
        <end position="253"/>
    </location>
</feature>
<dbReference type="GO" id="GO:0030313">
    <property type="term" value="C:cell envelope"/>
    <property type="evidence" value="ECO:0007669"/>
    <property type="project" value="UniProtKB-SubCell"/>
</dbReference>
<dbReference type="InterPro" id="IPR005769">
    <property type="entry name" value="PhnE/PtxC"/>
</dbReference>
<dbReference type="GO" id="GO:0015416">
    <property type="term" value="F:ABC-type phosphonate transporter activity"/>
    <property type="evidence" value="ECO:0007669"/>
    <property type="project" value="InterPro"/>
</dbReference>
<evidence type="ECO:0000256" key="1">
    <source>
        <dbReference type="ARBA" id="ARBA00004141"/>
    </source>
</evidence>
<feature type="transmembrane region" description="Helical" evidence="7">
    <location>
        <begin position="23"/>
        <end position="43"/>
    </location>
</feature>
<organism evidence="9">
    <name type="scientific">uncultured bacterium B3TF_MPn2</name>
    <dbReference type="NCBI Taxonomy" id="1439867"/>
    <lineage>
        <taxon>Bacteria</taxon>
        <taxon>environmental samples</taxon>
    </lineage>
</organism>
<dbReference type="SUPFAM" id="SSF161098">
    <property type="entry name" value="MetI-like"/>
    <property type="match status" value="1"/>
</dbReference>
<name>W0NTZ2_9BACT</name>
<dbReference type="PANTHER" id="PTHR30043:SF9">
    <property type="entry name" value="PHOSPHONATES TRANSPORT SYSTEM PERMEASE PROTEIN"/>
    <property type="match status" value="1"/>
</dbReference>
<feature type="transmembrane region" description="Helical" evidence="7">
    <location>
        <begin position="404"/>
        <end position="425"/>
    </location>
</feature>
<evidence type="ECO:0000256" key="3">
    <source>
        <dbReference type="ARBA" id="ARBA00022448"/>
    </source>
</evidence>
<feature type="domain" description="ABC transmembrane type-1" evidence="8">
    <location>
        <begin position="238"/>
        <end position="422"/>
    </location>
</feature>
<evidence type="ECO:0000256" key="6">
    <source>
        <dbReference type="ARBA" id="ARBA00023136"/>
    </source>
</evidence>
<dbReference type="Gene3D" id="1.10.3720.10">
    <property type="entry name" value="MetI-like"/>
    <property type="match status" value="1"/>
</dbReference>
<reference evidence="9" key="1">
    <citation type="journal article" date="2013" name="Front. Microbiol.">
        <title>Metatranscriptomic and functional metagenomic analysis of methylphosphonate utilization by marine bacteria.</title>
        <authorList>
            <person name="Martinez A."/>
            <person name="Ventouras L.A."/>
            <person name="Wilson S.T."/>
            <person name="Karl D.M."/>
            <person name="Delong E.F."/>
        </authorList>
    </citation>
    <scope>NUCLEOTIDE SEQUENCE</scope>
</reference>
<dbReference type="AlphaFoldDB" id="W0NTZ2"/>
<evidence type="ECO:0000259" key="8">
    <source>
        <dbReference type="PROSITE" id="PS50928"/>
    </source>
</evidence>